<evidence type="ECO:0000256" key="1">
    <source>
        <dbReference type="ARBA" id="ARBA00004141"/>
    </source>
</evidence>
<evidence type="ECO:0000256" key="6">
    <source>
        <dbReference type="SAM" id="Phobius"/>
    </source>
</evidence>
<feature type="transmembrane region" description="Helical" evidence="6">
    <location>
        <begin position="59"/>
        <end position="78"/>
    </location>
</feature>
<keyword evidence="4 6" id="KW-1133">Transmembrane helix</keyword>
<dbReference type="RefSeq" id="WP_180374714.1">
    <property type="nucleotide sequence ID" value="NZ_MUYO01000001.1"/>
</dbReference>
<dbReference type="Pfam" id="PF01061">
    <property type="entry name" value="ABC2_membrane"/>
    <property type="match status" value="1"/>
</dbReference>
<dbReference type="Proteomes" id="UP000190652">
    <property type="component" value="Unassembled WGS sequence"/>
</dbReference>
<dbReference type="GO" id="GO:0140359">
    <property type="term" value="F:ABC-type transporter activity"/>
    <property type="evidence" value="ECO:0007669"/>
    <property type="project" value="InterPro"/>
</dbReference>
<feature type="domain" description="ABC-2 type transporter transmembrane" evidence="7">
    <location>
        <begin position="23"/>
        <end position="214"/>
    </location>
</feature>
<feature type="transmembrane region" description="Helical" evidence="6">
    <location>
        <begin position="238"/>
        <end position="259"/>
    </location>
</feature>
<reference evidence="8 9" key="1">
    <citation type="submission" date="2017-02" db="EMBL/GenBank/DDBJ databases">
        <title>Draft genome sequence of Streptococcus mitis CCUG 63687.</title>
        <authorList>
            <person name="Salva-Serra F."/>
            <person name="Engstrom-Jakobsson H."/>
            <person name="Thorell K."/>
            <person name="Jaen-Luchoro D."/>
            <person name="Gonzales-Siles L."/>
            <person name="Karlsson R."/>
            <person name="Yazdan S."/>
            <person name="Boulund F."/>
            <person name="Johnning A."/>
            <person name="Engstrand L."/>
            <person name="Kristiansson E."/>
            <person name="Moore E."/>
        </authorList>
    </citation>
    <scope>NUCLEOTIDE SEQUENCE [LARGE SCALE GENOMIC DNA]</scope>
    <source>
        <strain evidence="8 9">CCUG 63687</strain>
    </source>
</reference>
<dbReference type="InterPro" id="IPR013525">
    <property type="entry name" value="ABC2_TM"/>
</dbReference>
<accession>A0A1T0CAA6</accession>
<dbReference type="InterPro" id="IPR050352">
    <property type="entry name" value="ABCG_transporters"/>
</dbReference>
<keyword evidence="2" id="KW-0813">Transport</keyword>
<dbReference type="PANTHER" id="PTHR48041:SF139">
    <property type="entry name" value="PROTEIN SCARLET"/>
    <property type="match status" value="1"/>
</dbReference>
<comment type="caution">
    <text evidence="8">The sequence shown here is derived from an EMBL/GenBank/DDBJ whole genome shotgun (WGS) entry which is preliminary data.</text>
</comment>
<evidence type="ECO:0000256" key="4">
    <source>
        <dbReference type="ARBA" id="ARBA00022989"/>
    </source>
</evidence>
<evidence type="ECO:0000256" key="2">
    <source>
        <dbReference type="ARBA" id="ARBA00022448"/>
    </source>
</evidence>
<evidence type="ECO:0000256" key="3">
    <source>
        <dbReference type="ARBA" id="ARBA00022692"/>
    </source>
</evidence>
<dbReference type="EMBL" id="MUYO01000001">
    <property type="protein sequence ID" value="OOS19219.1"/>
    <property type="molecule type" value="Genomic_DNA"/>
</dbReference>
<evidence type="ECO:0000313" key="8">
    <source>
        <dbReference type="EMBL" id="OOS19219.1"/>
    </source>
</evidence>
<organism evidence="8 9">
    <name type="scientific">Streptococcus mitis</name>
    <dbReference type="NCBI Taxonomy" id="28037"/>
    <lineage>
        <taxon>Bacteria</taxon>
        <taxon>Bacillati</taxon>
        <taxon>Bacillota</taxon>
        <taxon>Bacilli</taxon>
        <taxon>Lactobacillales</taxon>
        <taxon>Streptococcaceae</taxon>
        <taxon>Streptococcus</taxon>
        <taxon>Streptococcus mitis group</taxon>
    </lineage>
</organism>
<feature type="transmembrane region" description="Helical" evidence="6">
    <location>
        <begin position="26"/>
        <end position="47"/>
    </location>
</feature>
<comment type="subcellular location">
    <subcellularLocation>
        <location evidence="1">Membrane</location>
        <topology evidence="1">Multi-pass membrane protein</topology>
    </subcellularLocation>
</comment>
<proteinExistence type="predicted"/>
<evidence type="ECO:0000313" key="9">
    <source>
        <dbReference type="Proteomes" id="UP000190652"/>
    </source>
</evidence>
<dbReference type="PANTHER" id="PTHR48041">
    <property type="entry name" value="ABC TRANSPORTER G FAMILY MEMBER 28"/>
    <property type="match status" value="1"/>
</dbReference>
<feature type="transmembrane region" description="Helical" evidence="6">
    <location>
        <begin position="143"/>
        <end position="163"/>
    </location>
</feature>
<keyword evidence="3 6" id="KW-0812">Transmembrane</keyword>
<sequence>MNYVSNKEQVLIYLGKFKRNFLNSNGWYAFVSTAIIALITCIVSGSAGFEDGRIAKTSFIIVCACIWIGMFNSITLICRERDIIKHEYRGGMNLSSYMFAHMLFQGIISLIQAVIFSSILFLFYGSDIAEFPTTFNNDILRFISYFLTIFLMIYSADALGLFVSSLVKNVEQAMTVMPFVILLQFLFSGNLPLDGVLKFFSFLTVSRYGYDGLLELANISIQGGSGSIQTRDFHTEDVLINFLVGWIILIAFSVLFAYLASKFLKSVENDTRS</sequence>
<feature type="transmembrane region" description="Helical" evidence="6">
    <location>
        <begin position="99"/>
        <end position="123"/>
    </location>
</feature>
<dbReference type="AlphaFoldDB" id="A0A1T0CAA6"/>
<evidence type="ECO:0000256" key="5">
    <source>
        <dbReference type="ARBA" id="ARBA00023136"/>
    </source>
</evidence>
<dbReference type="GO" id="GO:0016020">
    <property type="term" value="C:membrane"/>
    <property type="evidence" value="ECO:0007669"/>
    <property type="project" value="UniProtKB-SubCell"/>
</dbReference>
<gene>
    <name evidence="8" type="ORF">B0686_04590</name>
</gene>
<protein>
    <recommendedName>
        <fullName evidence="7">ABC-2 type transporter transmembrane domain-containing protein</fullName>
    </recommendedName>
</protein>
<name>A0A1T0CAA6_STRMT</name>
<keyword evidence="5 6" id="KW-0472">Membrane</keyword>
<evidence type="ECO:0000259" key="7">
    <source>
        <dbReference type="Pfam" id="PF01061"/>
    </source>
</evidence>